<organism evidence="10 11">
    <name type="scientific">Cryptolaemus montrouzieri</name>
    <dbReference type="NCBI Taxonomy" id="559131"/>
    <lineage>
        <taxon>Eukaryota</taxon>
        <taxon>Metazoa</taxon>
        <taxon>Ecdysozoa</taxon>
        <taxon>Arthropoda</taxon>
        <taxon>Hexapoda</taxon>
        <taxon>Insecta</taxon>
        <taxon>Pterygota</taxon>
        <taxon>Neoptera</taxon>
        <taxon>Endopterygota</taxon>
        <taxon>Coleoptera</taxon>
        <taxon>Polyphaga</taxon>
        <taxon>Cucujiformia</taxon>
        <taxon>Coccinelloidea</taxon>
        <taxon>Coccinellidae</taxon>
        <taxon>Scymninae</taxon>
        <taxon>Scymnini</taxon>
        <taxon>Cryptolaemus</taxon>
    </lineage>
</organism>
<evidence type="ECO:0000313" key="10">
    <source>
        <dbReference type="EMBL" id="KAL3288641.1"/>
    </source>
</evidence>
<evidence type="ECO:0000259" key="9">
    <source>
        <dbReference type="Pfam" id="PF06441"/>
    </source>
</evidence>
<sequence length="457" mass="51772">MGYGIKLTVLATLSAIGFGALKVSNLFEIPPVPTLDETWWGPGTPSAGDKSIRPFKIAVEDEVLKDLQYRLKHTRDLPPPLEGAQQNYGMNSKLTKKIVDFWLNDYKWKEREQFLNKFPQFKTNIQGLDIHFLHVKPKETKGLKVLPLLLIHGWPGSVREFYEIIPLLTTPQNGRNFVYEVIVPSLPGYGFSSAAVRPGLGAPQMTVVMKNLMKRLNFEKFYVQGGDWGAIISTYLATLFPHNVIAMHSNMCSAMSAKSALKMMVYSFKPSSIIEEKYEHLIYPMSNFYSRLIEETGYLHIQASKPDTVGTALTDSPAGLAAYILEKFTTWTNPQWKQLEDGGLLKKYKMEDLLDNVMIYWVTSSITTSMRLYAESMNKEQLAMRLDIIPVNVPSGCSRFIHDIVYSPTALLEDKYPNLIHVTDHDGGHFAAFELPAVLAKDIYDFTDKVLRLKTEK</sequence>
<dbReference type="AlphaFoldDB" id="A0ABD2PCW6"/>
<dbReference type="PANTHER" id="PTHR21661">
    <property type="entry name" value="EPOXIDE HYDROLASE 1-RELATED"/>
    <property type="match status" value="1"/>
</dbReference>
<dbReference type="EC" id="3.3.2.9" evidence="6"/>
<evidence type="ECO:0000256" key="3">
    <source>
        <dbReference type="ARBA" id="ARBA00010088"/>
    </source>
</evidence>
<comment type="function">
    <text evidence="6">Catalyzes juvenile hormone hydrolysis.</text>
</comment>
<name>A0ABD2PCW6_9CUCU</name>
<dbReference type="GO" id="GO:0033961">
    <property type="term" value="F:cis-stilbene-oxide hydrolase activity"/>
    <property type="evidence" value="ECO:0007669"/>
    <property type="project" value="UniProtKB-UniRule"/>
</dbReference>
<dbReference type="Gene3D" id="3.40.50.1820">
    <property type="entry name" value="alpha/beta hydrolase"/>
    <property type="match status" value="1"/>
</dbReference>
<comment type="caution">
    <text evidence="10">The sequence shown here is derived from an EMBL/GenBank/DDBJ whole genome shotgun (WGS) entry which is preliminary data.</text>
</comment>
<evidence type="ECO:0000256" key="2">
    <source>
        <dbReference type="ARBA" id="ARBA00004111"/>
    </source>
</evidence>
<evidence type="ECO:0000256" key="6">
    <source>
        <dbReference type="PIRNR" id="PIRNR001112"/>
    </source>
</evidence>
<proteinExistence type="inferred from homology"/>
<protein>
    <recommendedName>
        <fullName evidence="6">Epoxide hydrolase</fullName>
        <ecNumber evidence="6">3.3.2.9</ecNumber>
    </recommendedName>
</protein>
<comment type="catalytic activity">
    <reaction evidence="6">
        <text>cis-stilbene oxide + H2O = (1R,2R)-hydrobenzoin</text>
        <dbReference type="Rhea" id="RHEA:23900"/>
        <dbReference type="ChEBI" id="CHEBI:15377"/>
        <dbReference type="ChEBI" id="CHEBI:50004"/>
        <dbReference type="ChEBI" id="CHEBI:50014"/>
        <dbReference type="EC" id="3.3.2.9"/>
    </reaction>
</comment>
<dbReference type="PANTHER" id="PTHR21661:SF35">
    <property type="entry name" value="EPOXIDE HYDROLASE"/>
    <property type="match status" value="1"/>
</dbReference>
<keyword evidence="4 6" id="KW-0058">Aromatic hydrocarbons catabolism</keyword>
<comment type="similarity">
    <text evidence="3 6">Belongs to the peptidase S33 family.</text>
</comment>
<feature type="active site" description="Proton acceptor" evidence="7">
    <location>
        <position position="429"/>
    </location>
</feature>
<dbReference type="PIRSF" id="PIRSF001112">
    <property type="entry name" value="Epoxide_hydrolase"/>
    <property type="match status" value="1"/>
</dbReference>
<evidence type="ECO:0000313" key="11">
    <source>
        <dbReference type="Proteomes" id="UP001516400"/>
    </source>
</evidence>
<keyword evidence="5 6" id="KW-0378">Hydrolase</keyword>
<evidence type="ECO:0000256" key="8">
    <source>
        <dbReference type="SAM" id="SignalP"/>
    </source>
</evidence>
<feature type="active site" description="Nucleophile" evidence="7">
    <location>
        <position position="227"/>
    </location>
</feature>
<dbReference type="EMBL" id="JABFTP020000185">
    <property type="protein sequence ID" value="KAL3288641.1"/>
    <property type="molecule type" value="Genomic_DNA"/>
</dbReference>
<dbReference type="PRINTS" id="PR00412">
    <property type="entry name" value="EPOXHYDRLASE"/>
</dbReference>
<feature type="chain" id="PRO_5044783986" description="Epoxide hydrolase" evidence="8">
    <location>
        <begin position="20"/>
        <end position="457"/>
    </location>
</feature>
<evidence type="ECO:0000256" key="1">
    <source>
        <dbReference type="ARBA" id="ARBA00000221"/>
    </source>
</evidence>
<dbReference type="InterPro" id="IPR016292">
    <property type="entry name" value="Epoxide_hydrolase"/>
</dbReference>
<feature type="domain" description="Epoxide hydrolase N-terminal" evidence="9">
    <location>
        <begin position="52"/>
        <end position="161"/>
    </location>
</feature>
<evidence type="ECO:0000256" key="5">
    <source>
        <dbReference type="ARBA" id="ARBA00022801"/>
    </source>
</evidence>
<dbReference type="Pfam" id="PF06441">
    <property type="entry name" value="EHN"/>
    <property type="match status" value="1"/>
</dbReference>
<keyword evidence="6" id="KW-0256">Endoplasmic reticulum</keyword>
<comment type="catalytic activity">
    <reaction evidence="1 6">
        <text>1-(4-methoxyphenyl)-N-methyl-N-[(3-methyloxetan-3-yl)methyl]methanamine + H2O = 2-{[(4-methoxybenzyl)(methyl)amino]methyl}-2-methylpropane-1,3-diol</text>
        <dbReference type="Rhea" id="RHEA:55764"/>
        <dbReference type="ChEBI" id="CHEBI:15377"/>
        <dbReference type="ChEBI" id="CHEBI:139161"/>
        <dbReference type="ChEBI" id="CHEBI:139164"/>
        <dbReference type="EC" id="3.3.2.9"/>
    </reaction>
</comment>
<reference evidence="10 11" key="1">
    <citation type="journal article" date="2021" name="BMC Biol.">
        <title>Horizontally acquired antibacterial genes associated with adaptive radiation of ladybird beetles.</title>
        <authorList>
            <person name="Li H.S."/>
            <person name="Tang X.F."/>
            <person name="Huang Y.H."/>
            <person name="Xu Z.Y."/>
            <person name="Chen M.L."/>
            <person name="Du X.Y."/>
            <person name="Qiu B.Y."/>
            <person name="Chen P.T."/>
            <person name="Zhang W."/>
            <person name="Slipinski A."/>
            <person name="Escalona H.E."/>
            <person name="Waterhouse R.M."/>
            <person name="Zwick A."/>
            <person name="Pang H."/>
        </authorList>
    </citation>
    <scope>NUCLEOTIDE SEQUENCE [LARGE SCALE GENOMIC DNA]</scope>
    <source>
        <strain evidence="10">SYSU2018</strain>
    </source>
</reference>
<dbReference type="GO" id="GO:0005789">
    <property type="term" value="C:endoplasmic reticulum membrane"/>
    <property type="evidence" value="ECO:0007669"/>
    <property type="project" value="UniProtKB-SubCell"/>
</dbReference>
<dbReference type="SUPFAM" id="SSF53474">
    <property type="entry name" value="alpha/beta-Hydrolases"/>
    <property type="match status" value="1"/>
</dbReference>
<keyword evidence="8" id="KW-0732">Signal</keyword>
<feature type="signal peptide" evidence="8">
    <location>
        <begin position="1"/>
        <end position="19"/>
    </location>
</feature>
<dbReference type="InterPro" id="IPR029058">
    <property type="entry name" value="AB_hydrolase_fold"/>
</dbReference>
<dbReference type="InterPro" id="IPR010497">
    <property type="entry name" value="Epoxide_hydro_N"/>
</dbReference>
<gene>
    <name evidence="10" type="ORF">HHI36_003074</name>
</gene>
<keyword evidence="11" id="KW-1185">Reference proteome</keyword>
<dbReference type="InterPro" id="IPR000639">
    <property type="entry name" value="Epox_hydrolase-like"/>
</dbReference>
<keyword evidence="6" id="KW-0472">Membrane</keyword>
<evidence type="ECO:0000256" key="4">
    <source>
        <dbReference type="ARBA" id="ARBA00022797"/>
    </source>
</evidence>
<comment type="subcellular location">
    <subcellularLocation>
        <location evidence="6">Endoplasmic reticulum membrane</location>
    </subcellularLocation>
    <subcellularLocation>
        <location evidence="2">Microsome membrane</location>
        <topology evidence="2">Single-pass membrane protein</topology>
    </subcellularLocation>
</comment>
<feature type="active site" description="Proton donor" evidence="7">
    <location>
        <position position="373"/>
    </location>
</feature>
<evidence type="ECO:0000256" key="7">
    <source>
        <dbReference type="PIRSR" id="PIRSR001112-1"/>
    </source>
</evidence>
<accession>A0ABD2PCW6</accession>
<dbReference type="Proteomes" id="UP001516400">
    <property type="component" value="Unassembled WGS sequence"/>
</dbReference>